<feature type="transmembrane region" description="Helical" evidence="8">
    <location>
        <begin position="593"/>
        <end position="615"/>
    </location>
</feature>
<dbReference type="GeneID" id="67016054"/>
<feature type="compositionally biased region" description="Basic and acidic residues" evidence="7">
    <location>
        <begin position="801"/>
        <end position="821"/>
    </location>
</feature>
<keyword evidence="6 8" id="KW-0472">Membrane</keyword>
<dbReference type="GO" id="GO:0016020">
    <property type="term" value="C:membrane"/>
    <property type="evidence" value="ECO:0007669"/>
    <property type="project" value="UniProtKB-SubCell"/>
</dbReference>
<dbReference type="Proteomes" id="UP000676310">
    <property type="component" value="Unassembled WGS sequence"/>
</dbReference>
<dbReference type="AlphaFoldDB" id="A0A8J2N4Z9"/>
<dbReference type="OrthoDB" id="5377623at2759"/>
<reference evidence="11" key="1">
    <citation type="submission" date="2021-05" db="EMBL/GenBank/DDBJ databases">
        <authorList>
            <person name="Stam R."/>
        </authorList>
    </citation>
    <scope>NUCLEOTIDE SEQUENCE</scope>
    <source>
        <strain evidence="11">CS162</strain>
    </source>
</reference>
<dbReference type="SMART" id="SM01320">
    <property type="entry name" value="TRP_N"/>
    <property type="match status" value="1"/>
</dbReference>
<comment type="subcellular location">
    <subcellularLocation>
        <location evidence="1">Membrane</location>
        <topology evidence="1">Multi-pass membrane protein</topology>
    </subcellularLocation>
</comment>
<evidence type="ECO:0000256" key="2">
    <source>
        <dbReference type="ARBA" id="ARBA00010642"/>
    </source>
</evidence>
<evidence type="ECO:0000259" key="10">
    <source>
        <dbReference type="SMART" id="SM01320"/>
    </source>
</evidence>
<dbReference type="PANTHER" id="PTHR31145:SF7">
    <property type="entry name" value="TRP-LIKE ION CHANNEL"/>
    <property type="match status" value="1"/>
</dbReference>
<feature type="transmembrane region" description="Helical" evidence="8">
    <location>
        <begin position="568"/>
        <end position="587"/>
    </location>
</feature>
<keyword evidence="3 8" id="KW-0812">Transmembrane</keyword>
<keyword evidence="5 8" id="KW-1133">Transmembrane helix</keyword>
<feature type="transmembrane region" description="Helical" evidence="8">
    <location>
        <begin position="460"/>
        <end position="483"/>
    </location>
</feature>
<evidence type="ECO:0000256" key="9">
    <source>
        <dbReference type="SAM" id="SignalP"/>
    </source>
</evidence>
<dbReference type="Pfam" id="PF06011">
    <property type="entry name" value="TRP"/>
    <property type="match status" value="1"/>
</dbReference>
<feature type="transmembrane region" description="Helical" evidence="8">
    <location>
        <begin position="627"/>
        <end position="653"/>
    </location>
</feature>
<name>A0A8J2N4Z9_9PLEO</name>
<dbReference type="EMBL" id="CAJRGZ010000017">
    <property type="protein sequence ID" value="CAG5156595.1"/>
    <property type="molecule type" value="Genomic_DNA"/>
</dbReference>
<feature type="transmembrane region" description="Helical" evidence="8">
    <location>
        <begin position="382"/>
        <end position="403"/>
    </location>
</feature>
<dbReference type="RefSeq" id="XP_043167938.1">
    <property type="nucleotide sequence ID" value="XM_043312003.1"/>
</dbReference>
<keyword evidence="12" id="KW-1185">Reference proteome</keyword>
<feature type="transmembrane region" description="Helical" evidence="8">
    <location>
        <begin position="424"/>
        <end position="448"/>
    </location>
</feature>
<accession>A0A8J2N4Z9</accession>
<gene>
    <name evidence="11" type="ORF">ALTATR162_LOCUS4392</name>
</gene>
<evidence type="ECO:0000256" key="8">
    <source>
        <dbReference type="SAM" id="Phobius"/>
    </source>
</evidence>
<dbReference type="InterPro" id="IPR010308">
    <property type="entry name" value="TRP_C"/>
</dbReference>
<feature type="signal peptide" evidence="9">
    <location>
        <begin position="1"/>
        <end position="26"/>
    </location>
</feature>
<sequence length="889" mass="99218">MRIQGCTQPLLAVYLLLLFLVSSVATDDDTWVVGIIGGRKFQVRDDRQPSLYTADYGDCLGESAINVTRFDAAYYKDNLTIIFHLEGETGLRKEDIMMNIGVYAYGESRFDLTFDPCDANILSACPAKAGIQIEAAGIIPVSQDDVAGIPEIALSIPDFEGQAILRLFSNSTQHEIGCFAAQITNGFTFQQKSAVSSTLGAFTLLSVLSSFATAAYGSNIVEMRKHYTHSLSVSVVFNVWHHIFYSGALSMNWPSVVVGFWSNYAWASGMIYSEQMQNTINDFIGSNKGNTSQVGAAGTGENNPNLGGGVDIHQIYKRGALSQDLHLQAALAKRHLVDAHSGLRYYGLPVKPGLPLPGNYSEFAGTLATERIPASNAFMTGLLWFLILVACIVASLISLKAILEGLSHIRVVKKDRLAFFRDHYLAFTVLTVLRTVFIGFYMLTFLAMFQFSYLALSGPVVVACIVFVAVVFGIGSIAAYACFSRLRVGKYISEPDRLNIARRRVCKVIPWIRISKNSKVPRSEDQVYIGTIPWWTIHAMADTISIHGDERYTTKFGWLASRYRKTRWWFFIVWLFYEFVRAGFLAGASTQPLVQVVVYLLGFSKVATTALSAAFDTRFGIARIPTTVIGILIIVIQGLLTIAVMVLILIGAVSNYMSLTRNRVVMAPLSWNPIREKYFAHMDSAVPDVPRRRPRAVPVHTIPELPKMPYFELKQVRRMAKLEDEDKEFMREINNDYATSQRLLHEENRGDTADRLIQRNRAGSLRSQASYSSLPKAARQHRPSWSRQQCGDSMGPRRQRALSEAHLGTRKESRETIERHPSPLGTYQKRPDTPTLFSLAPSDEGGLVTPDKRTRSRMRSISRSSSRLKLETNITEETILPVPKNTKAK</sequence>
<evidence type="ECO:0000256" key="3">
    <source>
        <dbReference type="ARBA" id="ARBA00022692"/>
    </source>
</evidence>
<dbReference type="InterPro" id="IPR040241">
    <property type="entry name" value="TRP_Flc/Pkd2-like"/>
</dbReference>
<dbReference type="GO" id="GO:0009272">
    <property type="term" value="P:fungal-type cell wall biogenesis"/>
    <property type="evidence" value="ECO:0007669"/>
    <property type="project" value="TreeGrafter"/>
</dbReference>
<proteinExistence type="inferred from homology"/>
<evidence type="ECO:0000256" key="6">
    <source>
        <dbReference type="ARBA" id="ARBA00023136"/>
    </source>
</evidence>
<comment type="similarity">
    <text evidence="2">Belongs to the transient receptor potential (TRP) ion channel family.</text>
</comment>
<feature type="chain" id="PRO_5035239091" description="ML-like domain-containing protein" evidence="9">
    <location>
        <begin position="27"/>
        <end position="889"/>
    </location>
</feature>
<dbReference type="InterPro" id="IPR032800">
    <property type="entry name" value="TRP_N"/>
</dbReference>
<evidence type="ECO:0000256" key="4">
    <source>
        <dbReference type="ARBA" id="ARBA00022729"/>
    </source>
</evidence>
<evidence type="ECO:0000256" key="1">
    <source>
        <dbReference type="ARBA" id="ARBA00004141"/>
    </source>
</evidence>
<keyword evidence="4 9" id="KW-0732">Signal</keyword>
<protein>
    <recommendedName>
        <fullName evidence="10">ML-like domain-containing protein</fullName>
    </recommendedName>
</protein>
<dbReference type="PANTHER" id="PTHR31145">
    <property type="entry name" value="INTEGRAL MEMBRANE PROTEIN (AFU_ORTHOLOGUE AFUA_7G01610)"/>
    <property type="match status" value="1"/>
</dbReference>
<feature type="domain" description="ML-like" evidence="10">
    <location>
        <begin position="49"/>
        <end position="190"/>
    </location>
</feature>
<evidence type="ECO:0000313" key="12">
    <source>
        <dbReference type="Proteomes" id="UP000676310"/>
    </source>
</evidence>
<dbReference type="GO" id="GO:0055085">
    <property type="term" value="P:transmembrane transport"/>
    <property type="evidence" value="ECO:0007669"/>
    <property type="project" value="TreeGrafter"/>
</dbReference>
<evidence type="ECO:0000256" key="7">
    <source>
        <dbReference type="SAM" id="MobiDB-lite"/>
    </source>
</evidence>
<organism evidence="11 12">
    <name type="scientific">Alternaria atra</name>
    <dbReference type="NCBI Taxonomy" id="119953"/>
    <lineage>
        <taxon>Eukaryota</taxon>
        <taxon>Fungi</taxon>
        <taxon>Dikarya</taxon>
        <taxon>Ascomycota</taxon>
        <taxon>Pezizomycotina</taxon>
        <taxon>Dothideomycetes</taxon>
        <taxon>Pleosporomycetidae</taxon>
        <taxon>Pleosporales</taxon>
        <taxon>Pleosporineae</taxon>
        <taxon>Pleosporaceae</taxon>
        <taxon>Alternaria</taxon>
        <taxon>Alternaria sect. Ulocladioides</taxon>
    </lineage>
</organism>
<evidence type="ECO:0000256" key="5">
    <source>
        <dbReference type="ARBA" id="ARBA00022989"/>
    </source>
</evidence>
<dbReference type="Pfam" id="PF14558">
    <property type="entry name" value="TRP_N"/>
    <property type="match status" value="1"/>
</dbReference>
<comment type="caution">
    <text evidence="11">The sequence shown here is derived from an EMBL/GenBank/DDBJ whole genome shotgun (WGS) entry which is preliminary data.</text>
</comment>
<evidence type="ECO:0000313" key="11">
    <source>
        <dbReference type="EMBL" id="CAG5156595.1"/>
    </source>
</evidence>
<feature type="region of interest" description="Disordered" evidence="7">
    <location>
        <begin position="760"/>
        <end position="867"/>
    </location>
</feature>